<dbReference type="InterPro" id="IPR020837">
    <property type="entry name" value="Fibrinogen_CS"/>
</dbReference>
<dbReference type="PROSITE" id="PS51406">
    <property type="entry name" value="FIBRINOGEN_C_2"/>
    <property type="match status" value="1"/>
</dbReference>
<dbReference type="OMA" id="YSESCAK"/>
<dbReference type="PANTHER" id="PTHR19143:SF433">
    <property type="entry name" value="FICOLIN-2"/>
    <property type="match status" value="1"/>
</dbReference>
<keyword evidence="11" id="KW-0391">Immunity</keyword>
<reference evidence="22" key="1">
    <citation type="submission" date="2025-08" db="UniProtKB">
        <authorList>
            <consortium name="RefSeq"/>
        </authorList>
    </citation>
    <scope>IDENTIFICATION</scope>
    <source>
        <tissue evidence="22">Liver</tissue>
    </source>
</reference>
<feature type="chain" id="PRO_5039901641" evidence="19">
    <location>
        <begin position="25"/>
        <end position="323"/>
    </location>
</feature>
<evidence type="ECO:0000256" key="9">
    <source>
        <dbReference type="ARBA" id="ARBA00022737"/>
    </source>
</evidence>
<comment type="similarity">
    <text evidence="3">Belongs to the ficolin lectin family. Veficolin subfamily.</text>
</comment>
<dbReference type="GO" id="GO:0046872">
    <property type="term" value="F:metal ion binding"/>
    <property type="evidence" value="ECO:0007669"/>
    <property type="project" value="UniProtKB-KW"/>
</dbReference>
<evidence type="ECO:0000313" key="21">
    <source>
        <dbReference type="Proteomes" id="UP000695026"/>
    </source>
</evidence>
<feature type="compositionally biased region" description="Low complexity" evidence="18">
    <location>
        <begin position="72"/>
        <end position="85"/>
    </location>
</feature>
<dbReference type="SUPFAM" id="SSF56496">
    <property type="entry name" value="Fibrinogen C-terminal domain-like"/>
    <property type="match status" value="1"/>
</dbReference>
<dbReference type="SMART" id="SM00186">
    <property type="entry name" value="FBG"/>
    <property type="match status" value="1"/>
</dbReference>
<protein>
    <submittedName>
        <fullName evidence="22">Ficolin-2-like</fullName>
    </submittedName>
</protein>
<dbReference type="OrthoDB" id="7735550at2759"/>
<evidence type="ECO:0000256" key="14">
    <source>
        <dbReference type="ARBA" id="ARBA00023180"/>
    </source>
</evidence>
<evidence type="ECO:0000256" key="3">
    <source>
        <dbReference type="ARBA" id="ARBA00006932"/>
    </source>
</evidence>
<feature type="signal peptide" evidence="19">
    <location>
        <begin position="1"/>
        <end position="24"/>
    </location>
</feature>
<evidence type="ECO:0000313" key="22">
    <source>
        <dbReference type="RefSeq" id="XP_025021727.1"/>
    </source>
</evidence>
<dbReference type="GeneID" id="103048223"/>
<keyword evidence="10" id="KW-0106">Calcium</keyword>
<dbReference type="KEGG" id="pbi:103048223"/>
<evidence type="ECO:0000256" key="10">
    <source>
        <dbReference type="ARBA" id="ARBA00022837"/>
    </source>
</evidence>
<evidence type="ECO:0000256" key="6">
    <source>
        <dbReference type="ARBA" id="ARBA00022723"/>
    </source>
</evidence>
<feature type="compositionally biased region" description="Basic and acidic residues" evidence="18">
    <location>
        <begin position="87"/>
        <end position="97"/>
    </location>
</feature>
<evidence type="ECO:0000256" key="4">
    <source>
        <dbReference type="ARBA" id="ARBA00022525"/>
    </source>
</evidence>
<dbReference type="Proteomes" id="UP000695026">
    <property type="component" value="Unplaced"/>
</dbReference>
<dbReference type="GO" id="GO:0005102">
    <property type="term" value="F:signaling receptor binding"/>
    <property type="evidence" value="ECO:0007669"/>
    <property type="project" value="TreeGrafter"/>
</dbReference>
<name>A0A9F5MWI1_PYTBI</name>
<dbReference type="CDD" id="cd00087">
    <property type="entry name" value="FReD"/>
    <property type="match status" value="1"/>
</dbReference>
<dbReference type="PROSITE" id="PS00514">
    <property type="entry name" value="FIBRINOGEN_C_1"/>
    <property type="match status" value="1"/>
</dbReference>
<evidence type="ECO:0000256" key="18">
    <source>
        <dbReference type="SAM" id="MobiDB-lite"/>
    </source>
</evidence>
<keyword evidence="21" id="KW-1185">Reference proteome</keyword>
<keyword evidence="14" id="KW-0325">Glycoprotein</keyword>
<dbReference type="GO" id="GO:0005581">
    <property type="term" value="C:collagen trimer"/>
    <property type="evidence" value="ECO:0007669"/>
    <property type="project" value="UniProtKB-KW"/>
</dbReference>
<evidence type="ECO:0000256" key="7">
    <source>
        <dbReference type="ARBA" id="ARBA00022729"/>
    </source>
</evidence>
<proteinExistence type="inferred from homology"/>
<dbReference type="Gene3D" id="3.90.215.10">
    <property type="entry name" value="Gamma Fibrinogen, chain A, domain 1"/>
    <property type="match status" value="1"/>
</dbReference>
<dbReference type="GO" id="GO:0097367">
    <property type="term" value="F:carbohydrate derivative binding"/>
    <property type="evidence" value="ECO:0007669"/>
    <property type="project" value="TreeGrafter"/>
</dbReference>
<keyword evidence="5" id="KW-0399">Innate immunity</keyword>
<comment type="subcellular location">
    <subcellularLocation>
        <location evidence="2">Secreted</location>
    </subcellularLocation>
</comment>
<dbReference type="GO" id="GO:0003823">
    <property type="term" value="F:antigen binding"/>
    <property type="evidence" value="ECO:0007669"/>
    <property type="project" value="TreeGrafter"/>
</dbReference>
<dbReference type="InterPro" id="IPR036056">
    <property type="entry name" value="Fibrinogen-like_C"/>
</dbReference>
<dbReference type="InterPro" id="IPR014716">
    <property type="entry name" value="Fibrinogen_a/b/g_C_1"/>
</dbReference>
<keyword evidence="16" id="KW-1199">Hemostasis impairing toxin</keyword>
<dbReference type="FunFam" id="3.90.215.10:FF:000001">
    <property type="entry name" value="Tenascin isoform 1"/>
    <property type="match status" value="1"/>
</dbReference>
<evidence type="ECO:0000256" key="11">
    <source>
        <dbReference type="ARBA" id="ARBA00022859"/>
    </source>
</evidence>
<dbReference type="GO" id="GO:0001867">
    <property type="term" value="P:complement activation, lectin pathway"/>
    <property type="evidence" value="ECO:0007669"/>
    <property type="project" value="TreeGrafter"/>
</dbReference>
<dbReference type="AlphaFoldDB" id="A0A9F5MWI1"/>
<keyword evidence="13" id="KW-1015">Disulfide bond</keyword>
<evidence type="ECO:0000256" key="13">
    <source>
        <dbReference type="ARBA" id="ARBA00023157"/>
    </source>
</evidence>
<gene>
    <name evidence="22" type="primary">LOC103048223</name>
</gene>
<organism evidence="21 22">
    <name type="scientific">Python bivittatus</name>
    <name type="common">Burmese python</name>
    <name type="synonym">Python molurus bivittatus</name>
    <dbReference type="NCBI Taxonomy" id="176946"/>
    <lineage>
        <taxon>Eukaryota</taxon>
        <taxon>Metazoa</taxon>
        <taxon>Chordata</taxon>
        <taxon>Craniata</taxon>
        <taxon>Vertebrata</taxon>
        <taxon>Euteleostomi</taxon>
        <taxon>Lepidosauria</taxon>
        <taxon>Squamata</taxon>
        <taxon>Bifurcata</taxon>
        <taxon>Unidentata</taxon>
        <taxon>Episquamata</taxon>
        <taxon>Toxicofera</taxon>
        <taxon>Serpentes</taxon>
        <taxon>Henophidia</taxon>
        <taxon>Pythonidae</taxon>
        <taxon>Python</taxon>
    </lineage>
</organism>
<dbReference type="NCBIfam" id="NF040941">
    <property type="entry name" value="GGGWT_bact"/>
    <property type="match status" value="1"/>
</dbReference>
<evidence type="ECO:0000256" key="2">
    <source>
        <dbReference type="ARBA" id="ARBA00004613"/>
    </source>
</evidence>
<evidence type="ECO:0000256" key="19">
    <source>
        <dbReference type="SAM" id="SignalP"/>
    </source>
</evidence>
<evidence type="ECO:0000256" key="5">
    <source>
        <dbReference type="ARBA" id="ARBA00022588"/>
    </source>
</evidence>
<evidence type="ECO:0000256" key="16">
    <source>
        <dbReference type="ARBA" id="ARBA00023240"/>
    </source>
</evidence>
<keyword evidence="16" id="KW-0800">Toxin</keyword>
<keyword evidence="4" id="KW-0964">Secreted</keyword>
<dbReference type="GO" id="GO:0030246">
    <property type="term" value="F:carbohydrate binding"/>
    <property type="evidence" value="ECO:0007669"/>
    <property type="project" value="UniProtKB-KW"/>
</dbReference>
<keyword evidence="7 19" id="KW-0732">Signal</keyword>
<dbReference type="Pfam" id="PF00147">
    <property type="entry name" value="Fibrinogen_C"/>
    <property type="match status" value="1"/>
</dbReference>
<dbReference type="Pfam" id="PF01391">
    <property type="entry name" value="Collagen"/>
    <property type="match status" value="1"/>
</dbReference>
<dbReference type="GO" id="GO:0005615">
    <property type="term" value="C:extracellular space"/>
    <property type="evidence" value="ECO:0007669"/>
    <property type="project" value="TreeGrafter"/>
</dbReference>
<keyword evidence="17" id="KW-0379">Hydroxylation</keyword>
<keyword evidence="15" id="KW-1216">Complement system impairing toxin</keyword>
<dbReference type="InterPro" id="IPR002181">
    <property type="entry name" value="Fibrinogen_a/b/g_C_dom"/>
</dbReference>
<accession>A0A9F5MWI1</accession>
<dbReference type="RefSeq" id="XP_025021727.1">
    <property type="nucleotide sequence ID" value="XM_025165959.1"/>
</dbReference>
<dbReference type="PANTHER" id="PTHR19143">
    <property type="entry name" value="FIBRINOGEN/TENASCIN/ANGIOPOEITIN"/>
    <property type="match status" value="1"/>
</dbReference>
<sequence length="323" mass="35366">MRSAGKQAGLFLLCLMTATYGGAPEPSCPEAKVVGLGDTEKIAILRGCPGLPGAAGSKGASGVPGAKGEKGLQGIPGKIGPPGLKGNKGDPGDKGEVDEKELKALQCQRGARNCKELLAKGVVLSGWYTIYPKDCQPLQVLCDMDTEGGGWIVFQRRSDGSVDFYRDWASYKRGFGSQLTEFWLGNDNIHLLTSLGENELRVDLTDFENQHSFAKYASFRVAGEIDQYRLALGTFSGGPAGDSLSNHNSMPFSTRDKQQDPQNSKCAEVYKGAWWYNNCHLSNLNGKYWLGEHKSFADGINWQTWRGYNYSYKRSEMKIRPLV</sequence>
<evidence type="ECO:0000256" key="15">
    <source>
        <dbReference type="ARBA" id="ARBA00023220"/>
    </source>
</evidence>
<dbReference type="InterPro" id="IPR008160">
    <property type="entry name" value="Collagen"/>
</dbReference>
<evidence type="ECO:0000256" key="1">
    <source>
        <dbReference type="ARBA" id="ARBA00003654"/>
    </source>
</evidence>
<keyword evidence="6" id="KW-0479">Metal-binding</keyword>
<dbReference type="InterPro" id="IPR050373">
    <property type="entry name" value="Fibrinogen_C-term_domain"/>
</dbReference>
<keyword evidence="12" id="KW-0176">Collagen</keyword>
<evidence type="ECO:0000256" key="12">
    <source>
        <dbReference type="ARBA" id="ARBA00023119"/>
    </source>
</evidence>
<feature type="domain" description="Fibrinogen C-terminal" evidence="20">
    <location>
        <begin position="105"/>
        <end position="323"/>
    </location>
</feature>
<feature type="region of interest" description="Disordered" evidence="18">
    <location>
        <begin position="58"/>
        <end position="97"/>
    </location>
</feature>
<keyword evidence="8" id="KW-0430">Lectin</keyword>
<evidence type="ECO:0000256" key="17">
    <source>
        <dbReference type="ARBA" id="ARBA00023278"/>
    </source>
</evidence>
<evidence type="ECO:0000259" key="20">
    <source>
        <dbReference type="PROSITE" id="PS51406"/>
    </source>
</evidence>
<keyword evidence="9" id="KW-0677">Repeat</keyword>
<evidence type="ECO:0000256" key="8">
    <source>
        <dbReference type="ARBA" id="ARBA00022734"/>
    </source>
</evidence>
<comment type="function">
    <text evidence="1">Initiates complement activation and/or interferes in platelet aggregation and/or blood coagulation.</text>
</comment>